<feature type="compositionally biased region" description="Low complexity" evidence="6">
    <location>
        <begin position="220"/>
        <end position="230"/>
    </location>
</feature>
<dbReference type="InterPro" id="IPR014978">
    <property type="entry name" value="Gln-Leu-Gln_QLQ"/>
</dbReference>
<dbReference type="InterPro" id="IPR014977">
    <property type="entry name" value="WRC_dom"/>
</dbReference>
<accession>A0A9D5H5Q6</accession>
<dbReference type="GO" id="GO:0005634">
    <property type="term" value="C:nucleus"/>
    <property type="evidence" value="ECO:0007669"/>
    <property type="project" value="UniProtKB-SubCell"/>
</dbReference>
<gene>
    <name evidence="9" type="ORF">J5N97_029518</name>
    <name evidence="10" type="ORF">J5N97_029558</name>
</gene>
<evidence type="ECO:0000256" key="4">
    <source>
        <dbReference type="PROSITE-ProRule" id="PRU01002"/>
    </source>
</evidence>
<evidence type="ECO:0000256" key="1">
    <source>
        <dbReference type="ARBA" id="ARBA00004123"/>
    </source>
</evidence>
<keyword evidence="3 5" id="KW-0539">Nucleus</keyword>
<proteinExistence type="inferred from homology"/>
<feature type="compositionally biased region" description="Polar residues" evidence="6">
    <location>
        <begin position="114"/>
        <end position="132"/>
    </location>
</feature>
<organism evidence="9 11">
    <name type="scientific">Dioscorea zingiberensis</name>
    <dbReference type="NCBI Taxonomy" id="325984"/>
    <lineage>
        <taxon>Eukaryota</taxon>
        <taxon>Viridiplantae</taxon>
        <taxon>Streptophyta</taxon>
        <taxon>Embryophyta</taxon>
        <taxon>Tracheophyta</taxon>
        <taxon>Spermatophyta</taxon>
        <taxon>Magnoliopsida</taxon>
        <taxon>Liliopsida</taxon>
        <taxon>Dioscoreales</taxon>
        <taxon>Dioscoreaceae</taxon>
        <taxon>Dioscorea</taxon>
    </lineage>
</organism>
<dbReference type="InterPro" id="IPR031137">
    <property type="entry name" value="GRF"/>
</dbReference>
<reference evidence="9" key="2">
    <citation type="journal article" date="2022" name="Hortic Res">
        <title>The genome of Dioscorea zingiberensis sheds light on the biosynthesis, origin and evolution of the medicinally important diosgenin saponins.</title>
        <authorList>
            <person name="Li Y."/>
            <person name="Tan C."/>
            <person name="Li Z."/>
            <person name="Guo J."/>
            <person name="Li S."/>
            <person name="Chen X."/>
            <person name="Wang C."/>
            <person name="Dai X."/>
            <person name="Yang H."/>
            <person name="Song W."/>
            <person name="Hou L."/>
            <person name="Xu J."/>
            <person name="Tong Z."/>
            <person name="Xu A."/>
            <person name="Yuan X."/>
            <person name="Wang W."/>
            <person name="Yang Q."/>
            <person name="Chen L."/>
            <person name="Sun Z."/>
            <person name="Wang K."/>
            <person name="Pan B."/>
            <person name="Chen J."/>
            <person name="Bao Y."/>
            <person name="Liu F."/>
            <person name="Qi X."/>
            <person name="Gang D.R."/>
            <person name="Wen J."/>
            <person name="Li J."/>
        </authorList>
    </citation>
    <scope>NUCLEOTIDE SEQUENCE</scope>
    <source>
        <strain evidence="9">Dzin_1.0</strain>
    </source>
</reference>
<sequence>MHSSAAAAVWRSPVFTAAQWLELEHQALIYKYLMAGVPVPADLLLPIRRSFFHFSSLGYPSYYGRKLDPEPGRCRRTDGKKWRCSKDAHPDSKYCERHMHRTRNRSRKPVEMSALSQSRPVSSNATSLSPAVSSGNGGGSGSFQSFSSLHSVSGGSNAQVACNCESDTSLLRMHPGSYGFGNKDYRYLQGGKAEVDECGFFTEASGSGKGHELDSSWCPIPSQLSSSSPSKSKDSLLQGGYSHLQPAQNVGQQHALFGSEFGASETLRNESQLLMPFFDEWPKTRDSWSGLGDEGSNGNSLSTTTQLSMSIPMPSTNFTTRCSMSPNGVYHSCQSI</sequence>
<evidence type="ECO:0000256" key="2">
    <source>
        <dbReference type="ARBA" id="ARBA00008122"/>
    </source>
</evidence>
<keyword evidence="5" id="KW-0804">Transcription</keyword>
<feature type="compositionally biased region" description="Basic residues" evidence="6">
    <location>
        <begin position="98"/>
        <end position="107"/>
    </location>
</feature>
<name>A0A9D5H5Q6_9LILI</name>
<evidence type="ECO:0000256" key="6">
    <source>
        <dbReference type="SAM" id="MobiDB-lite"/>
    </source>
</evidence>
<dbReference type="GO" id="GO:0032502">
    <property type="term" value="P:developmental process"/>
    <property type="evidence" value="ECO:0007669"/>
    <property type="project" value="InterPro"/>
</dbReference>
<evidence type="ECO:0000313" key="9">
    <source>
        <dbReference type="EMBL" id="KAJ0964396.1"/>
    </source>
</evidence>
<evidence type="ECO:0000313" key="11">
    <source>
        <dbReference type="Proteomes" id="UP001085076"/>
    </source>
</evidence>
<dbReference type="PROSITE" id="PS51666">
    <property type="entry name" value="QLQ"/>
    <property type="match status" value="1"/>
</dbReference>
<dbReference type="EMBL" id="JAGGNH010000009">
    <property type="protein sequence ID" value="KAJ0964396.1"/>
    <property type="molecule type" value="Genomic_DNA"/>
</dbReference>
<evidence type="ECO:0000313" key="10">
    <source>
        <dbReference type="EMBL" id="KAJ0964436.1"/>
    </source>
</evidence>
<dbReference type="PANTHER" id="PTHR31602:SF8">
    <property type="entry name" value="GROWTH-REGULATING FACTOR 5"/>
    <property type="match status" value="1"/>
</dbReference>
<keyword evidence="11" id="KW-1185">Reference proteome</keyword>
<comment type="caution">
    <text evidence="9">The sequence shown here is derived from an EMBL/GenBank/DDBJ whole genome shotgun (WGS) entry which is preliminary data.</text>
</comment>
<keyword evidence="5" id="KW-0805">Transcription regulation</keyword>
<dbReference type="PANTHER" id="PTHR31602">
    <property type="entry name" value="GROWTH-REGULATING FACTOR 5"/>
    <property type="match status" value="1"/>
</dbReference>
<dbReference type="Pfam" id="PF08879">
    <property type="entry name" value="WRC"/>
    <property type="match status" value="1"/>
</dbReference>
<dbReference type="GO" id="GO:0005524">
    <property type="term" value="F:ATP binding"/>
    <property type="evidence" value="ECO:0007669"/>
    <property type="project" value="UniProtKB-UniRule"/>
</dbReference>
<dbReference type="AlphaFoldDB" id="A0A9D5H5Q6"/>
<comment type="domain">
    <text evidence="5">The QLQ domain and WRC domain may be involved in protein-protein interaction and DNA-binding, respectively.</text>
</comment>
<dbReference type="GO" id="GO:0006355">
    <property type="term" value="P:regulation of DNA-templated transcription"/>
    <property type="evidence" value="ECO:0007669"/>
    <property type="project" value="InterPro"/>
</dbReference>
<dbReference type="SMART" id="SM00951">
    <property type="entry name" value="QLQ"/>
    <property type="match status" value="1"/>
</dbReference>
<keyword evidence="5" id="KW-0010">Activator</keyword>
<feature type="domain" description="QLQ" evidence="7">
    <location>
        <begin position="14"/>
        <end position="49"/>
    </location>
</feature>
<dbReference type="Pfam" id="PF08880">
    <property type="entry name" value="QLQ"/>
    <property type="match status" value="1"/>
</dbReference>
<evidence type="ECO:0000256" key="3">
    <source>
        <dbReference type="ARBA" id="ARBA00023242"/>
    </source>
</evidence>
<comment type="similarity">
    <text evidence="2 5">Belongs to the GRF family.</text>
</comment>
<evidence type="ECO:0000259" key="7">
    <source>
        <dbReference type="PROSITE" id="PS51666"/>
    </source>
</evidence>
<dbReference type="GO" id="GO:0006351">
    <property type="term" value="P:DNA-templated transcription"/>
    <property type="evidence" value="ECO:0007669"/>
    <property type="project" value="UniProtKB-UniRule"/>
</dbReference>
<protein>
    <recommendedName>
        <fullName evidence="5">Growth-regulating factor</fullName>
    </recommendedName>
</protein>
<dbReference type="Proteomes" id="UP001085076">
    <property type="component" value="Miscellaneous, Linkage group lg09"/>
</dbReference>
<evidence type="ECO:0000259" key="8">
    <source>
        <dbReference type="PROSITE" id="PS51667"/>
    </source>
</evidence>
<feature type="domain" description="WRC" evidence="8">
    <location>
        <begin position="68"/>
        <end position="112"/>
    </location>
</feature>
<dbReference type="PROSITE" id="PS51667">
    <property type="entry name" value="WRC"/>
    <property type="match status" value="1"/>
</dbReference>
<evidence type="ECO:0000256" key="5">
    <source>
        <dbReference type="RuleBase" id="RU367127"/>
    </source>
</evidence>
<reference evidence="9" key="1">
    <citation type="submission" date="2021-03" db="EMBL/GenBank/DDBJ databases">
        <authorList>
            <person name="Li Z."/>
            <person name="Yang C."/>
        </authorList>
    </citation>
    <scope>NUCLEOTIDE SEQUENCE</scope>
    <source>
        <strain evidence="9">Dzin_1.0</strain>
        <tissue evidence="9">Leaf</tissue>
    </source>
</reference>
<dbReference type="EMBL" id="JAGGNH010000009">
    <property type="protein sequence ID" value="KAJ0964436.1"/>
    <property type="molecule type" value="Genomic_DNA"/>
</dbReference>
<dbReference type="OrthoDB" id="1927209at2759"/>
<comment type="caution">
    <text evidence="4">Lacks conserved residue(s) required for the propagation of feature annotation.</text>
</comment>
<comment type="subcellular location">
    <subcellularLocation>
        <location evidence="1 5">Nucleus</location>
    </subcellularLocation>
</comment>
<feature type="region of interest" description="Disordered" evidence="6">
    <location>
        <begin position="95"/>
        <end position="140"/>
    </location>
</feature>
<feature type="region of interest" description="Disordered" evidence="6">
    <location>
        <begin position="220"/>
        <end position="239"/>
    </location>
</feature>
<comment type="function">
    <text evidence="5">Transcription activator.</text>
</comment>